<dbReference type="NCBIfam" id="TIGR01484">
    <property type="entry name" value="HAD-SF-IIB"/>
    <property type="match status" value="1"/>
</dbReference>
<dbReference type="Proteomes" id="UP000198775">
    <property type="component" value="Unassembled WGS sequence"/>
</dbReference>
<evidence type="ECO:0000313" key="7">
    <source>
        <dbReference type="Proteomes" id="UP000198775"/>
    </source>
</evidence>
<organism evidence="6 7">
    <name type="scientific">Halorientalis persicus</name>
    <dbReference type="NCBI Taxonomy" id="1367881"/>
    <lineage>
        <taxon>Archaea</taxon>
        <taxon>Methanobacteriati</taxon>
        <taxon>Methanobacteriota</taxon>
        <taxon>Stenosarchaea group</taxon>
        <taxon>Halobacteria</taxon>
        <taxon>Halobacteriales</taxon>
        <taxon>Haloarculaceae</taxon>
        <taxon>Halorientalis</taxon>
    </lineage>
</organism>
<dbReference type="GO" id="GO:0046872">
    <property type="term" value="F:metal ion binding"/>
    <property type="evidence" value="ECO:0007669"/>
    <property type="project" value="UniProtKB-KW"/>
</dbReference>
<dbReference type="CDD" id="cd01627">
    <property type="entry name" value="HAD_TPP"/>
    <property type="match status" value="1"/>
</dbReference>
<dbReference type="InterPro" id="IPR036412">
    <property type="entry name" value="HAD-like_sf"/>
</dbReference>
<dbReference type="EC" id="3.1.3.12" evidence="4"/>
<comment type="similarity">
    <text evidence="2 4">Belongs to the trehalose phosphatase family.</text>
</comment>
<keyword evidence="3 4" id="KW-0378">Hydrolase</keyword>
<evidence type="ECO:0000256" key="3">
    <source>
        <dbReference type="ARBA" id="ARBA00022801"/>
    </source>
</evidence>
<proteinExistence type="inferred from homology"/>
<keyword evidence="4" id="KW-0460">Magnesium</keyword>
<dbReference type="Pfam" id="PF02358">
    <property type="entry name" value="Trehalose_PPase"/>
    <property type="match status" value="1"/>
</dbReference>
<feature type="region of interest" description="Disordered" evidence="5">
    <location>
        <begin position="1"/>
        <end position="49"/>
    </location>
</feature>
<dbReference type="GO" id="GO:0004805">
    <property type="term" value="F:trehalose-phosphatase activity"/>
    <property type="evidence" value="ECO:0007669"/>
    <property type="project" value="UniProtKB-EC"/>
</dbReference>
<evidence type="ECO:0000256" key="1">
    <source>
        <dbReference type="ARBA" id="ARBA00005199"/>
    </source>
</evidence>
<evidence type="ECO:0000256" key="2">
    <source>
        <dbReference type="ARBA" id="ARBA00008770"/>
    </source>
</evidence>
<dbReference type="PANTHER" id="PTHR43768:SF3">
    <property type="entry name" value="TREHALOSE 6-PHOSPHATE PHOSPHATASE"/>
    <property type="match status" value="1"/>
</dbReference>
<dbReference type="Gene3D" id="3.40.50.1000">
    <property type="entry name" value="HAD superfamily/HAD-like"/>
    <property type="match status" value="1"/>
</dbReference>
<dbReference type="OrthoDB" id="70105at2157"/>
<dbReference type="Gene3D" id="3.30.70.1020">
    <property type="entry name" value="Trehalose-6-phosphate phosphatase related protein, domain 2"/>
    <property type="match status" value="1"/>
</dbReference>
<keyword evidence="7" id="KW-1185">Reference proteome</keyword>
<dbReference type="InterPro" id="IPR003337">
    <property type="entry name" value="Trehalose_PPase"/>
</dbReference>
<accession>A0A1H8SHE8</accession>
<gene>
    <name evidence="6" type="ORF">SAMN05216388_101928</name>
</gene>
<dbReference type="InterPro" id="IPR044651">
    <property type="entry name" value="OTSB-like"/>
</dbReference>
<dbReference type="AlphaFoldDB" id="A0A1H8SHE8"/>
<dbReference type="InterPro" id="IPR006379">
    <property type="entry name" value="HAD-SF_hydro_IIB"/>
</dbReference>
<dbReference type="RefSeq" id="WP_092662379.1">
    <property type="nucleotide sequence ID" value="NZ_FOCX01000019.1"/>
</dbReference>
<name>A0A1H8SHE8_9EURY</name>
<dbReference type="InterPro" id="IPR023214">
    <property type="entry name" value="HAD_sf"/>
</dbReference>
<feature type="compositionally biased region" description="Basic and acidic residues" evidence="5">
    <location>
        <begin position="1"/>
        <end position="11"/>
    </location>
</feature>
<evidence type="ECO:0000313" key="6">
    <source>
        <dbReference type="EMBL" id="SEO77946.1"/>
    </source>
</evidence>
<reference evidence="7" key="1">
    <citation type="submission" date="2016-10" db="EMBL/GenBank/DDBJ databases">
        <authorList>
            <person name="Varghese N."/>
            <person name="Submissions S."/>
        </authorList>
    </citation>
    <scope>NUCLEOTIDE SEQUENCE [LARGE SCALE GENOMIC DNA]</scope>
    <source>
        <strain evidence="7">IBRC-M 10043</strain>
    </source>
</reference>
<dbReference type="NCBIfam" id="TIGR00685">
    <property type="entry name" value="T6PP"/>
    <property type="match status" value="1"/>
</dbReference>
<evidence type="ECO:0000256" key="4">
    <source>
        <dbReference type="RuleBase" id="RU361117"/>
    </source>
</evidence>
<evidence type="ECO:0000256" key="5">
    <source>
        <dbReference type="SAM" id="MobiDB-lite"/>
    </source>
</evidence>
<dbReference type="GO" id="GO:0005992">
    <property type="term" value="P:trehalose biosynthetic process"/>
    <property type="evidence" value="ECO:0007669"/>
    <property type="project" value="UniProtKB-UniPathway"/>
</dbReference>
<dbReference type="UniPathway" id="UPA00299"/>
<comment type="catalytic activity">
    <reaction evidence="4">
        <text>alpha,alpha-trehalose 6-phosphate + H2O = alpha,alpha-trehalose + phosphate</text>
        <dbReference type="Rhea" id="RHEA:23420"/>
        <dbReference type="ChEBI" id="CHEBI:15377"/>
        <dbReference type="ChEBI" id="CHEBI:16551"/>
        <dbReference type="ChEBI" id="CHEBI:43474"/>
        <dbReference type="ChEBI" id="CHEBI:58429"/>
        <dbReference type="EC" id="3.1.3.12"/>
    </reaction>
</comment>
<comment type="cofactor">
    <cofactor evidence="4">
        <name>Mg(2+)</name>
        <dbReference type="ChEBI" id="CHEBI:18420"/>
    </cofactor>
</comment>
<sequence length="298" mass="32197">MYTPNHERRTNEPGQTNGPENERVPKRAASSAPPTDARTKPAATNLGEIAGRLERGSGLLVGVDFDGTLAPIAPDPDDPHITPANAVALARLAASVDTVVAVVSGREIADLRPRAEVAGAVYAGNHGLELARGPDSVIHPAARRYRPALDHAVDLVGQTLGDVPGCLIEDKTLSLTVHYRQVPPALQRGVVERIDALAPRLDDGLCLVSGRKSVEIRPDIDWDKGQALQWLRTTLPDGYRAVYLGDDTTDEDVFRTLRAGDVGVHVGRRDTAARYRLRYQRGVAPFLDWLGRRVTTGV</sequence>
<protein>
    <recommendedName>
        <fullName evidence="4">Trehalose 6-phosphate phosphatase</fullName>
        <ecNumber evidence="4">3.1.3.12</ecNumber>
    </recommendedName>
</protein>
<keyword evidence="4" id="KW-0479">Metal-binding</keyword>
<comment type="function">
    <text evidence="4">Removes the phosphate from trehalose 6-phosphate to produce free trehalose.</text>
</comment>
<dbReference type="PANTHER" id="PTHR43768">
    <property type="entry name" value="TREHALOSE 6-PHOSPHATE PHOSPHATASE"/>
    <property type="match status" value="1"/>
</dbReference>
<comment type="pathway">
    <text evidence="1 4">Glycan biosynthesis; trehalose biosynthesis.</text>
</comment>
<dbReference type="SUPFAM" id="SSF56784">
    <property type="entry name" value="HAD-like"/>
    <property type="match status" value="1"/>
</dbReference>
<dbReference type="EMBL" id="FOCX01000019">
    <property type="protein sequence ID" value="SEO77946.1"/>
    <property type="molecule type" value="Genomic_DNA"/>
</dbReference>